<evidence type="ECO:0000313" key="1">
    <source>
        <dbReference type="EMBL" id="SIR51253.1"/>
    </source>
</evidence>
<sequence>MFAKLMLTKQVLPRQNSDKAYEVNFLTESSDNAYEVNFPTESS</sequence>
<keyword evidence="2" id="KW-1185">Reference proteome</keyword>
<accession>A0ABY1KAI5</accession>
<protein>
    <submittedName>
        <fullName evidence="1">Uncharacterized protein</fullName>
    </submittedName>
</protein>
<proteinExistence type="predicted"/>
<reference evidence="1 2" key="1">
    <citation type="submission" date="2017-01" db="EMBL/GenBank/DDBJ databases">
        <authorList>
            <person name="Varghese N."/>
            <person name="Submissions S."/>
        </authorList>
    </citation>
    <scope>NUCLEOTIDE SEQUENCE [LARGE SCALE GENOMIC DNA]</scope>
    <source>
        <strain evidence="1 2">ATCC 23464</strain>
    </source>
</reference>
<dbReference type="Proteomes" id="UP000186666">
    <property type="component" value="Unassembled WGS sequence"/>
</dbReference>
<comment type="caution">
    <text evidence="1">The sequence shown here is derived from an EMBL/GenBank/DDBJ whole genome shotgun (WGS) entry which is preliminary data.</text>
</comment>
<dbReference type="EMBL" id="FTNK01000016">
    <property type="protein sequence ID" value="SIR51253.1"/>
    <property type="molecule type" value="Genomic_DNA"/>
</dbReference>
<organism evidence="1 2">
    <name type="scientific">Paenibacillus macquariensis</name>
    <dbReference type="NCBI Taxonomy" id="948756"/>
    <lineage>
        <taxon>Bacteria</taxon>
        <taxon>Bacillati</taxon>
        <taxon>Bacillota</taxon>
        <taxon>Bacilli</taxon>
        <taxon>Bacillales</taxon>
        <taxon>Paenibacillaceae</taxon>
        <taxon>Paenibacillus</taxon>
    </lineage>
</organism>
<gene>
    <name evidence="1" type="ORF">SAMN05421578_116126</name>
</gene>
<evidence type="ECO:0000313" key="2">
    <source>
        <dbReference type="Proteomes" id="UP000186666"/>
    </source>
</evidence>
<name>A0ABY1KAI5_9BACL</name>